<gene>
    <name evidence="1" type="ORF">Prubr_74410</name>
</gene>
<dbReference type="Pfam" id="PF14137">
    <property type="entry name" value="DUF4304"/>
    <property type="match status" value="1"/>
</dbReference>
<dbReference type="RefSeq" id="WP_212820283.1">
    <property type="nucleotide sequence ID" value="NZ_AP023359.1"/>
</dbReference>
<evidence type="ECO:0008006" key="3">
    <source>
        <dbReference type="Google" id="ProtNLM"/>
    </source>
</evidence>
<keyword evidence="2" id="KW-1185">Reference proteome</keyword>
<proteinExistence type="predicted"/>
<dbReference type="EMBL" id="AP023359">
    <property type="protein sequence ID" value="BCJ70420.1"/>
    <property type="molecule type" value="Genomic_DNA"/>
</dbReference>
<reference evidence="1" key="1">
    <citation type="submission" date="2020-08" db="EMBL/GenBank/DDBJ databases">
        <title>Whole genome shotgun sequence of Polymorphospora rubra NBRC 101157.</title>
        <authorList>
            <person name="Komaki H."/>
            <person name="Tamura T."/>
        </authorList>
    </citation>
    <scope>NUCLEOTIDE SEQUENCE</scope>
    <source>
        <strain evidence="1">NBRC 101157</strain>
    </source>
</reference>
<organism evidence="1 2">
    <name type="scientific">Polymorphospora rubra</name>
    <dbReference type="NCBI Taxonomy" id="338584"/>
    <lineage>
        <taxon>Bacteria</taxon>
        <taxon>Bacillati</taxon>
        <taxon>Actinomycetota</taxon>
        <taxon>Actinomycetes</taxon>
        <taxon>Micromonosporales</taxon>
        <taxon>Micromonosporaceae</taxon>
        <taxon>Polymorphospora</taxon>
    </lineage>
</organism>
<name>A0A810NBE6_9ACTN</name>
<evidence type="ECO:0000313" key="2">
    <source>
        <dbReference type="Proteomes" id="UP000680866"/>
    </source>
</evidence>
<sequence length="237" mass="26104">MSVNARAEMRNLHARYIEPALEPYGFVREGMSYRLSSGVGDSLIVEFQTSRSSGKDACKFFVNVGLVYAPWVAWIREMDEPAQLQDPKVTEALLRARVSRVQGPPLHEAANALHALMYSGGAESGLDDVDPQCWTIGPSHLSDRYGPGLTAQLLSTVHEFLPWLDREVCKQRLRSGDKLPAPQSPDVAMMVMLVDDGTSQELDGLIAEFKGNGSNFADWARGRAARADALKARSTRK</sequence>
<protein>
    <recommendedName>
        <fullName evidence="3">DUF4304 domain-containing protein</fullName>
    </recommendedName>
</protein>
<accession>A0A810NBE6</accession>
<dbReference type="InterPro" id="IPR025412">
    <property type="entry name" value="DUF4304"/>
</dbReference>
<dbReference type="KEGG" id="pry:Prubr_74410"/>
<evidence type="ECO:0000313" key="1">
    <source>
        <dbReference type="EMBL" id="BCJ70420.1"/>
    </source>
</evidence>
<dbReference type="AlphaFoldDB" id="A0A810NBE6"/>
<dbReference type="Proteomes" id="UP000680866">
    <property type="component" value="Chromosome"/>
</dbReference>